<dbReference type="InterPro" id="IPR033458">
    <property type="entry name" value="DUF5134"/>
</dbReference>
<feature type="transmembrane region" description="Helical" evidence="1">
    <location>
        <begin position="40"/>
        <end position="58"/>
    </location>
</feature>
<protein>
    <recommendedName>
        <fullName evidence="4">DUF5134 domain-containing protein</fullName>
    </recommendedName>
</protein>
<feature type="transmembrane region" description="Helical" evidence="1">
    <location>
        <begin position="94"/>
        <end position="112"/>
    </location>
</feature>
<keyword evidence="1" id="KW-0812">Transmembrane</keyword>
<proteinExistence type="predicted"/>
<keyword evidence="3" id="KW-1185">Reference proteome</keyword>
<keyword evidence="1" id="KW-0472">Membrane</keyword>
<gene>
    <name evidence="2" type="ordered locus">Mycch_1883</name>
</gene>
<organism evidence="2 3">
    <name type="scientific">Mycolicibacterium chubuense (strain NBB4)</name>
    <name type="common">Mycobacterium chubuense</name>
    <dbReference type="NCBI Taxonomy" id="710421"/>
    <lineage>
        <taxon>Bacteria</taxon>
        <taxon>Bacillati</taxon>
        <taxon>Actinomycetota</taxon>
        <taxon>Actinomycetes</taxon>
        <taxon>Mycobacteriales</taxon>
        <taxon>Mycobacteriaceae</taxon>
        <taxon>Mycolicibacterium</taxon>
    </lineage>
</organism>
<accession>I4BHB2</accession>
<dbReference type="RefSeq" id="WP_014815150.1">
    <property type="nucleotide sequence ID" value="NC_018027.1"/>
</dbReference>
<feature type="transmembrane region" description="Helical" evidence="1">
    <location>
        <begin position="193"/>
        <end position="210"/>
    </location>
</feature>
<dbReference type="OrthoDB" id="4734452at2"/>
<evidence type="ECO:0000313" key="3">
    <source>
        <dbReference type="Proteomes" id="UP000006057"/>
    </source>
</evidence>
<name>I4BHB2_MYCCN</name>
<dbReference type="eggNOG" id="ENOG50334C0">
    <property type="taxonomic scope" value="Bacteria"/>
</dbReference>
<dbReference type="HOGENOM" id="CLU_084456_0_0_11"/>
<evidence type="ECO:0000256" key="1">
    <source>
        <dbReference type="SAM" id="Phobius"/>
    </source>
</evidence>
<evidence type="ECO:0000313" key="2">
    <source>
        <dbReference type="EMBL" id="AFM16669.1"/>
    </source>
</evidence>
<reference evidence="2 3" key="1">
    <citation type="submission" date="2012-06" db="EMBL/GenBank/DDBJ databases">
        <title>Complete sequence of chromosome of Mycobacterium chubuense NBB4.</title>
        <authorList>
            <consortium name="US DOE Joint Genome Institute"/>
            <person name="Lucas S."/>
            <person name="Han J."/>
            <person name="Lapidus A."/>
            <person name="Cheng J.-F."/>
            <person name="Goodwin L."/>
            <person name="Pitluck S."/>
            <person name="Peters L."/>
            <person name="Mikhailova N."/>
            <person name="Teshima H."/>
            <person name="Detter J.C."/>
            <person name="Han C."/>
            <person name="Tapia R."/>
            <person name="Land M."/>
            <person name="Hauser L."/>
            <person name="Kyrpides N."/>
            <person name="Ivanova N."/>
            <person name="Pagani I."/>
            <person name="Mattes T."/>
            <person name="Holmes A."/>
            <person name="Rutledge P."/>
            <person name="Paulsen I."/>
            <person name="Coleman N."/>
            <person name="Woyke T."/>
        </authorList>
    </citation>
    <scope>NUCLEOTIDE SEQUENCE [LARGE SCALE GENOMIC DNA]</scope>
    <source>
        <strain evidence="2 3">NBB4</strain>
    </source>
</reference>
<dbReference type="Pfam" id="PF17197">
    <property type="entry name" value="DUF5134"/>
    <property type="match status" value="1"/>
</dbReference>
<sequence>MIADLLLRWIVTALFVISAVECGFAIAIGRRPWAHTVGRLLHLVMAIAMAVMAWPRGAELPTAGPMWFFLAATLWFVGMALVESGHRGADAYHAAMMLAMSWMYLAMSGSLLPVPADGHSGGGGGHAGHHTSAMPGMPGMAERTVQTPDPPFIGALNWFCTVGFVVAALWWLYRYFRVRSSDPSTVAHRHFGIACQAMMAAGMAIMFGVML</sequence>
<feature type="transmembrane region" description="Helical" evidence="1">
    <location>
        <begin position="64"/>
        <end position="82"/>
    </location>
</feature>
<dbReference type="EMBL" id="CP003053">
    <property type="protein sequence ID" value="AFM16669.1"/>
    <property type="molecule type" value="Genomic_DNA"/>
</dbReference>
<feature type="transmembrane region" description="Helical" evidence="1">
    <location>
        <begin position="152"/>
        <end position="173"/>
    </location>
</feature>
<dbReference type="KEGG" id="mcb:Mycch_1883"/>
<dbReference type="Proteomes" id="UP000006057">
    <property type="component" value="Chromosome"/>
</dbReference>
<keyword evidence="1" id="KW-1133">Transmembrane helix</keyword>
<evidence type="ECO:0008006" key="4">
    <source>
        <dbReference type="Google" id="ProtNLM"/>
    </source>
</evidence>
<feature type="transmembrane region" description="Helical" evidence="1">
    <location>
        <begin position="6"/>
        <end position="28"/>
    </location>
</feature>
<dbReference type="AlphaFoldDB" id="I4BHB2"/>
<dbReference type="PATRIC" id="fig|710421.3.peg.1885"/>